<reference evidence="1" key="1">
    <citation type="submission" date="2016-10" db="EMBL/GenBank/DDBJ databases">
        <authorList>
            <person name="de Groot N.N."/>
        </authorList>
    </citation>
    <scope>NUCLEOTIDE SEQUENCE</scope>
</reference>
<protein>
    <submittedName>
        <fullName evidence="1">Uncharacterized protein</fullName>
    </submittedName>
</protein>
<name>A0A1W1CBZ5_9ZZZZ</name>
<organism evidence="1">
    <name type="scientific">hydrothermal vent metagenome</name>
    <dbReference type="NCBI Taxonomy" id="652676"/>
    <lineage>
        <taxon>unclassified sequences</taxon>
        <taxon>metagenomes</taxon>
        <taxon>ecological metagenomes</taxon>
    </lineage>
</organism>
<gene>
    <name evidence="1" type="ORF">MNB_SM-4-96</name>
</gene>
<evidence type="ECO:0000313" key="1">
    <source>
        <dbReference type="EMBL" id="SFV63294.1"/>
    </source>
</evidence>
<dbReference type="EMBL" id="FPHF01000070">
    <property type="protein sequence ID" value="SFV63294.1"/>
    <property type="molecule type" value="Genomic_DNA"/>
</dbReference>
<dbReference type="AlphaFoldDB" id="A0A1W1CBZ5"/>
<sequence length="121" mass="13665">MKPLTLKELPAFNERFSSFKDAEFRSLNIISPLQIQITFAVQDSARAFDWITITLEFNGVSDAKLLENSRLYLIDMSDGANIIKDESLFAFGIGECYNVSTIKSSSCYIIANTLKYEEGLF</sequence>
<proteinExistence type="predicted"/>
<accession>A0A1W1CBZ5</accession>